<dbReference type="CDD" id="cd02440">
    <property type="entry name" value="AdoMet_MTases"/>
    <property type="match status" value="1"/>
</dbReference>
<dbReference type="RefSeq" id="WP_253672136.1">
    <property type="nucleotide sequence ID" value="NZ_JAMTCP010000039.1"/>
</dbReference>
<sequence>MNVRRETLTYLNAVSRNPKTMGSVAPSSPSLARQLATVVPSTGAPTVVELGAGTGAVTQAILDRLPAGASYVALDVDPTMVDYLRNRFPSVHVEQADAAMLDDVLAERGITSVDAVVSGLPWAVFGARQQEAILTKVMSSLAPDGVFTTFAYLHALPLAPARSFRRALRTAFDEVLITRVVWGNLPPAFTYVCRRPRRTAAPVDA</sequence>
<evidence type="ECO:0000259" key="1">
    <source>
        <dbReference type="Pfam" id="PF13649"/>
    </source>
</evidence>
<evidence type="ECO:0000313" key="2">
    <source>
        <dbReference type="EMBL" id="MCP2261300.1"/>
    </source>
</evidence>
<dbReference type="EMBL" id="JAMTCP010000039">
    <property type="protein sequence ID" value="MCP2261300.1"/>
    <property type="molecule type" value="Genomic_DNA"/>
</dbReference>
<dbReference type="SUPFAM" id="SSF53335">
    <property type="entry name" value="S-adenosyl-L-methionine-dependent methyltransferases"/>
    <property type="match status" value="1"/>
</dbReference>
<evidence type="ECO:0000313" key="3">
    <source>
        <dbReference type="Proteomes" id="UP001205311"/>
    </source>
</evidence>
<keyword evidence="3" id="KW-1185">Reference proteome</keyword>
<dbReference type="Gene3D" id="3.40.50.150">
    <property type="entry name" value="Vaccinia Virus protein VP39"/>
    <property type="match status" value="1"/>
</dbReference>
<dbReference type="Proteomes" id="UP001205311">
    <property type="component" value="Unassembled WGS sequence"/>
</dbReference>
<dbReference type="InterPro" id="IPR041698">
    <property type="entry name" value="Methyltransf_25"/>
</dbReference>
<proteinExistence type="predicted"/>
<organism evidence="2 3">
    <name type="scientific">Streptoalloteichus tenebrarius (strain ATCC 17920 / DSM 40477 / JCM 4838 / CBS 697.72 / NBRC 16177 / NCIMB 11028 / NRRL B-12390 / A12253. 1 / ISP 5477)</name>
    <name type="common">Streptomyces tenebrarius</name>
    <dbReference type="NCBI Taxonomy" id="1933"/>
    <lineage>
        <taxon>Bacteria</taxon>
        <taxon>Bacillati</taxon>
        <taxon>Actinomycetota</taxon>
        <taxon>Actinomycetes</taxon>
        <taxon>Pseudonocardiales</taxon>
        <taxon>Pseudonocardiaceae</taxon>
        <taxon>Streptoalloteichus</taxon>
    </lineage>
</organism>
<protein>
    <submittedName>
        <fullName evidence="2">Phospholipid N-methyltransferase</fullName>
    </submittedName>
</protein>
<accession>A0ABT1I0K8</accession>
<name>A0ABT1I0K8_STRSD</name>
<dbReference type="Pfam" id="PF13649">
    <property type="entry name" value="Methyltransf_25"/>
    <property type="match status" value="1"/>
</dbReference>
<reference evidence="2 3" key="1">
    <citation type="submission" date="2022-06" db="EMBL/GenBank/DDBJ databases">
        <title>Genomic Encyclopedia of Archaeal and Bacterial Type Strains, Phase II (KMG-II): from individual species to whole genera.</title>
        <authorList>
            <person name="Goeker M."/>
        </authorList>
    </citation>
    <scope>NUCLEOTIDE SEQUENCE [LARGE SCALE GENOMIC DNA]</scope>
    <source>
        <strain evidence="2 3">DSM 40477</strain>
    </source>
</reference>
<dbReference type="InterPro" id="IPR029063">
    <property type="entry name" value="SAM-dependent_MTases_sf"/>
</dbReference>
<feature type="domain" description="Methyltransferase" evidence="1">
    <location>
        <begin position="47"/>
        <end position="145"/>
    </location>
</feature>
<gene>
    <name evidence="2" type="ORF">LX15_005021</name>
</gene>
<comment type="caution">
    <text evidence="2">The sequence shown here is derived from an EMBL/GenBank/DDBJ whole genome shotgun (WGS) entry which is preliminary data.</text>
</comment>